<accession>B8IXV2</accession>
<keyword evidence="2" id="KW-1185">Reference proteome</keyword>
<dbReference type="RefSeq" id="WP_012634261.1">
    <property type="nucleotide sequence ID" value="NC_011893.1"/>
</dbReference>
<evidence type="ECO:0000313" key="1">
    <source>
        <dbReference type="EMBL" id="ACL63242.1"/>
    </source>
</evidence>
<protein>
    <recommendedName>
        <fullName evidence="3">DUF3077 domain-containing protein</fullName>
    </recommendedName>
</protein>
<keyword evidence="1" id="KW-0614">Plasmid</keyword>
<gene>
    <name evidence="1" type="ordered locus">Mnod_8781</name>
</gene>
<dbReference type="Proteomes" id="UP000008207">
    <property type="component" value="Plasmid pMNOD03"/>
</dbReference>
<reference evidence="2" key="1">
    <citation type="submission" date="2009-01" db="EMBL/GenBank/DDBJ databases">
        <title>Complete sequence of plasmid 3 of Methylobacterium nodulans ORS 2060.</title>
        <authorList>
            <consortium name="US DOE Joint Genome Institute"/>
            <person name="Lucas S."/>
            <person name="Copeland A."/>
            <person name="Lapidus A."/>
            <person name="Glavina del Rio T."/>
            <person name="Dalin E."/>
            <person name="Tice H."/>
            <person name="Bruce D."/>
            <person name="Goodwin L."/>
            <person name="Pitluck S."/>
            <person name="Sims D."/>
            <person name="Brettin T."/>
            <person name="Detter J.C."/>
            <person name="Han C."/>
            <person name="Larimer F."/>
            <person name="Land M."/>
            <person name="Hauser L."/>
            <person name="Kyrpides N."/>
            <person name="Ivanova N."/>
            <person name="Marx C.J."/>
            <person name="Richardson P."/>
        </authorList>
    </citation>
    <scope>NUCLEOTIDE SEQUENCE [LARGE SCALE GENOMIC DNA]</scope>
    <source>
        <strain evidence="2">LMG 21967 / CNCM I-2342 / ORS 2060</strain>
        <plasmid evidence="2">Plasmid pMNOD03</plasmid>
    </source>
</reference>
<dbReference type="KEGG" id="mno:Mnod_8781"/>
<organism evidence="1 2">
    <name type="scientific">Methylobacterium nodulans (strain LMG 21967 / CNCM I-2342 / ORS 2060)</name>
    <dbReference type="NCBI Taxonomy" id="460265"/>
    <lineage>
        <taxon>Bacteria</taxon>
        <taxon>Pseudomonadati</taxon>
        <taxon>Pseudomonadota</taxon>
        <taxon>Alphaproteobacteria</taxon>
        <taxon>Hyphomicrobiales</taxon>
        <taxon>Methylobacteriaceae</taxon>
        <taxon>Methylobacterium</taxon>
    </lineage>
</organism>
<proteinExistence type="predicted"/>
<dbReference type="HOGENOM" id="CLU_2523742_0_0_5"/>
<dbReference type="AlphaFoldDB" id="B8IXV2"/>
<geneLocation type="plasmid" evidence="1 2">
    <name>pMNOD03</name>
</geneLocation>
<dbReference type="OrthoDB" id="8003591at2"/>
<dbReference type="EMBL" id="CP001352">
    <property type="protein sequence ID" value="ACL63242.1"/>
    <property type="molecule type" value="Genomic_DNA"/>
</dbReference>
<name>B8IXV2_METNO</name>
<evidence type="ECO:0008006" key="3">
    <source>
        <dbReference type="Google" id="ProtNLM"/>
    </source>
</evidence>
<evidence type="ECO:0000313" key="2">
    <source>
        <dbReference type="Proteomes" id="UP000008207"/>
    </source>
</evidence>
<sequence length="84" mass="8984">MSAPNPNIDHIAHGTPEMLFACIAEAFDLTVFKASLAADCASINDRAGLNHHAHQAAIVFEHALDLLTMLNEARKAAEAAEEFA</sequence>